<name>A0A6L2PBU7_TANCI</name>
<feature type="non-terminal residue" evidence="7">
    <location>
        <position position="2164"/>
    </location>
</feature>
<dbReference type="GO" id="GO:0015074">
    <property type="term" value="P:DNA integration"/>
    <property type="evidence" value="ECO:0007669"/>
    <property type="project" value="InterPro"/>
</dbReference>
<feature type="compositionally biased region" description="Basic and acidic residues" evidence="5">
    <location>
        <begin position="331"/>
        <end position="343"/>
    </location>
</feature>
<evidence type="ECO:0000313" key="7">
    <source>
        <dbReference type="EMBL" id="GEU94165.1"/>
    </source>
</evidence>
<dbReference type="InterPro" id="IPR025724">
    <property type="entry name" value="GAG-pre-integrase_dom"/>
</dbReference>
<dbReference type="EMBL" id="BKCJ010011013">
    <property type="protein sequence ID" value="GEU94165.1"/>
    <property type="molecule type" value="Genomic_DNA"/>
</dbReference>
<dbReference type="InterPro" id="IPR036397">
    <property type="entry name" value="RNaseH_sf"/>
</dbReference>
<comment type="caution">
    <text evidence="7">The sequence shown here is derived from an EMBL/GenBank/DDBJ whole genome shotgun (WGS) entry which is preliminary data.</text>
</comment>
<dbReference type="Pfam" id="PF07727">
    <property type="entry name" value="RVT_2"/>
    <property type="match status" value="1"/>
</dbReference>
<dbReference type="SUPFAM" id="SSF53098">
    <property type="entry name" value="Ribonuclease H-like"/>
    <property type="match status" value="1"/>
</dbReference>
<organism evidence="7">
    <name type="scientific">Tanacetum cinerariifolium</name>
    <name type="common">Dalmatian daisy</name>
    <name type="synonym">Chrysanthemum cinerariifolium</name>
    <dbReference type="NCBI Taxonomy" id="118510"/>
    <lineage>
        <taxon>Eukaryota</taxon>
        <taxon>Viridiplantae</taxon>
        <taxon>Streptophyta</taxon>
        <taxon>Embryophyta</taxon>
        <taxon>Tracheophyta</taxon>
        <taxon>Spermatophyta</taxon>
        <taxon>Magnoliopsida</taxon>
        <taxon>eudicotyledons</taxon>
        <taxon>Gunneridae</taxon>
        <taxon>Pentapetalae</taxon>
        <taxon>asterids</taxon>
        <taxon>campanulids</taxon>
        <taxon>Asterales</taxon>
        <taxon>Asteraceae</taxon>
        <taxon>Asteroideae</taxon>
        <taxon>Anthemideae</taxon>
        <taxon>Anthemidinae</taxon>
        <taxon>Tanacetum</taxon>
    </lineage>
</organism>
<dbReference type="PANTHER" id="PTHR42648:SF32">
    <property type="entry name" value="RIBONUCLEASE H-LIKE DOMAIN, GAG-PRE-INTEGRASE DOMAIN PROTEIN-RELATED"/>
    <property type="match status" value="1"/>
</dbReference>
<feature type="region of interest" description="Disordered" evidence="5">
    <location>
        <begin position="251"/>
        <end position="281"/>
    </location>
</feature>
<reference evidence="7" key="1">
    <citation type="journal article" date="2019" name="Sci. Rep.">
        <title>Draft genome of Tanacetum cinerariifolium, the natural source of mosquito coil.</title>
        <authorList>
            <person name="Yamashiro T."/>
            <person name="Shiraishi A."/>
            <person name="Satake H."/>
            <person name="Nakayama K."/>
        </authorList>
    </citation>
    <scope>NUCLEOTIDE SEQUENCE</scope>
</reference>
<feature type="region of interest" description="Disordered" evidence="5">
    <location>
        <begin position="1757"/>
        <end position="1793"/>
    </location>
</feature>
<evidence type="ECO:0000256" key="3">
    <source>
        <dbReference type="ARBA" id="ARBA00022801"/>
    </source>
</evidence>
<dbReference type="InterPro" id="IPR013103">
    <property type="entry name" value="RVT_2"/>
</dbReference>
<evidence type="ECO:0000256" key="2">
    <source>
        <dbReference type="ARBA" id="ARBA00022723"/>
    </source>
</evidence>
<dbReference type="Gene3D" id="3.30.420.10">
    <property type="entry name" value="Ribonuclease H-like superfamily/Ribonuclease H"/>
    <property type="match status" value="1"/>
</dbReference>
<dbReference type="Pfam" id="PF13976">
    <property type="entry name" value="gag_pre-integrs"/>
    <property type="match status" value="1"/>
</dbReference>
<feature type="domain" description="Integrase catalytic" evidence="6">
    <location>
        <begin position="1562"/>
        <end position="1733"/>
    </location>
</feature>
<feature type="region of interest" description="Disordered" evidence="5">
    <location>
        <begin position="331"/>
        <end position="362"/>
    </location>
</feature>
<accession>A0A6L2PBU7</accession>
<dbReference type="GO" id="GO:0046872">
    <property type="term" value="F:metal ion binding"/>
    <property type="evidence" value="ECO:0007669"/>
    <property type="project" value="UniProtKB-KW"/>
</dbReference>
<dbReference type="PROSITE" id="PS50994">
    <property type="entry name" value="INTEGRASE"/>
    <property type="match status" value="1"/>
</dbReference>
<dbReference type="GO" id="GO:0008233">
    <property type="term" value="F:peptidase activity"/>
    <property type="evidence" value="ECO:0007669"/>
    <property type="project" value="UniProtKB-KW"/>
</dbReference>
<dbReference type="InterPro" id="IPR039537">
    <property type="entry name" value="Retrotran_Ty1/copia-like"/>
</dbReference>
<sequence>MIKVLPPKTAEEVVAKERERKDSTTLLMALPEDYIAKFHKLADAKEMWEAIKSRFGSNDESKEMQKYLLKKQFEGFSVSASEGLHKGYDRFRTLLSQLEIHDAGVSHEDANQKFLSFDDQYNNVRVFECNVKGTTASSSSNIQNVAFVSADNTSRTNDVNTAYSVSLPSILKSQNEGSSSYTDEVIHSFFSNQSSAPQLDYDDLGQINDDDMKEIYAEGMHVVPSPMTGNYMPSRSDVEIDYSKFTYGTKQTSLDDSDAKPSENASNESDSSVETTTSMPAPVKNATKTICEPKVWTNAPIIEEYESNSDNYLVSTVQEDKEPSSFAFTDSVKHVKSPRENGKESGTPNHCPKIEKQDRHSHTKKGLGYAFTRKACFVCVSFSHLIRDYDFHEKRMATQAALTKSKDKITRQRENRPVWNNVQRITMSDTHQELASPEANGFCKELASPKQTALGKDKSNPFMVVLIEAQQYISNESPLLGVNIPRCDEDSLELKELMVFFVPIYVEKDGVRVNAAKPAESEGFEQIIDFLNGSSVRYALTASPTICTSCIKQFWSTAKVKTVNDEVRVYGLIDAKRVNIKESSIRHTLKLDDEEGTSCLANDEIFTGLANMGYEKISDKLTFYKAFFSPQWKFLIHTILQCLSSKTTSWNEFSSTMASAIICLATNQKFNFSRYILLSLVKNIEAGVPFYMFPRGITPLFENMLVPAIEEVVKIEKLEDIFHKLEEENRILKEKSFKSAKIDTAAPVKDNEESFKKDIDEKEPTEVEEVLEVVTAAKLIIEVVTTVEPTTTVAQVPKVSTPRRGRGVVIQDLEETATTVIVHTELEAELNANINWNDVIEQVKRSERQNNVVMRYQALKRKPLTESHARKNMMIYLKNMVGFNMNFFKGMTYSEIRPLFEKRYNSNQAFLEKVDEEVTIQEKEIEEEGKQTLEVTPLASKFPVVDYQIHHENNKPYYKIIKADGSHKLFLSFITLLKNFDKEDLETLWKLVKERFETIEPKNFSDDFLLNILKIMFEKPNIEANVQKDQKDRYGLAKQGEGVDLSLYIKSKTTEDIISNRSFMEVLVLNHYVLVKNVFAAHIDVNTALMKLVLLVNFKDNILSGYYCWNAATKKTQRNLLKQQFENFSAPCSEMLDQTFDRLQKLMSQLYLLGDAVMCAFLDSQPNSPQLTHEDLEQIHPDDMEEIDLRWQMAMLTMRARRFLKKTGRKLTVNGNETRGFGMSKVECYNNHKRGHFAKEGRALRNQDFKHKESTRRSVPIETPASTALVSCDGLGGYDWSDRAEEGPNYALMAYTSLSSGSKNKSIYVEDIKVLKVDIQMKEISIRELRRKLEVAQKEKDGIQLKPIAKKFEAESSVKEPKAVRKNADAPIIKEWVSDNKEENVSQPKIEKKIVRPSIIKKEFVKPKQQEKTARKTVKKGNPQINFQDKGVIDSVCSKHMTRNMSYLTNYEEIDGGYVAFGGNPKGRKIIRKCTIKTSNLDFENVYFVRELKFNLFSVLQMCDKKNSVLFNDTEFIALSLNFNLNDESQVLLRVPRKNNMYSVDLRNIVLKGGLTYLFAKATSNESKLWHRRLGHLNFKTINKLVKGNLVRGLPFKLFENDQNCVACQKDETSGILKPFITRIENLVDHKVKVIRYDNGTEFKNKEMNQFYEMKGILKQYSVARTPQQNEVVERRNMALIEASRNHLGKFDGKADEGLFVGYSLNSRTRTVEEKLHIRFSENTPNVVGSGPDWIFNIDALTRTMNYEPIVTGTQSNGFADLKSSHDDGFKPSRDPSKGSECKDQEKEDNVNTVSLTVNAAGTNELPFDPDMPALEDVDTFDFLNEDEDDDADTQEEGVNYDEVFALVVRIEAIRLFLAYASFKDFVVYQIDVKSAFMYGKIKEEVLFVPFCLLFPLFEEACFTVDHPIFDAHNDFLKTQDELLTSQNTIMEQMTQLTSMCELACQIVQKKQEEKRIEEEQAAKARYWKIPACCDDDDDYYFAITPILSTEEPIESLSMGDEHLDTIPATESDEVIKSSVEDLVPIPSEFEALKDNPTQFSEFLTKSSSTSLNSFLEEAHTFHNSLPKFENFYFDLGEISSGSTTTHSDISLSEYDSFIFAHEEFIDELAHIISPPEYDCFYFRDLPDLGELMSVLNSKIHENLSTTLMNLPIEDDYSPLLAYV</sequence>
<dbReference type="InterPro" id="IPR012337">
    <property type="entry name" value="RNaseH-like_sf"/>
</dbReference>
<feature type="coiled-coil region" evidence="4">
    <location>
        <begin position="1312"/>
        <end position="1346"/>
    </location>
</feature>
<keyword evidence="4" id="KW-0175">Coiled coil</keyword>
<evidence type="ECO:0000256" key="1">
    <source>
        <dbReference type="ARBA" id="ARBA00022670"/>
    </source>
</evidence>
<dbReference type="GO" id="GO:0003676">
    <property type="term" value="F:nucleic acid binding"/>
    <property type="evidence" value="ECO:0007669"/>
    <property type="project" value="InterPro"/>
</dbReference>
<dbReference type="Pfam" id="PF22936">
    <property type="entry name" value="Pol_BBD"/>
    <property type="match status" value="1"/>
</dbReference>
<dbReference type="Pfam" id="PF14223">
    <property type="entry name" value="Retrotran_gag_2"/>
    <property type="match status" value="1"/>
</dbReference>
<evidence type="ECO:0000259" key="6">
    <source>
        <dbReference type="PROSITE" id="PS50994"/>
    </source>
</evidence>
<evidence type="ECO:0000256" key="4">
    <source>
        <dbReference type="SAM" id="Coils"/>
    </source>
</evidence>
<dbReference type="InterPro" id="IPR001584">
    <property type="entry name" value="Integrase_cat-core"/>
</dbReference>
<dbReference type="PANTHER" id="PTHR42648">
    <property type="entry name" value="TRANSPOSASE, PUTATIVE-RELATED"/>
    <property type="match status" value="1"/>
</dbReference>
<dbReference type="InterPro" id="IPR054722">
    <property type="entry name" value="PolX-like_BBD"/>
</dbReference>
<evidence type="ECO:0000256" key="5">
    <source>
        <dbReference type="SAM" id="MobiDB-lite"/>
    </source>
</evidence>
<keyword evidence="2" id="KW-0479">Metal-binding</keyword>
<keyword evidence="3" id="KW-0378">Hydrolase</keyword>
<feature type="compositionally biased region" description="Basic and acidic residues" evidence="5">
    <location>
        <begin position="1763"/>
        <end position="1790"/>
    </location>
</feature>
<dbReference type="GO" id="GO:0006508">
    <property type="term" value="P:proteolysis"/>
    <property type="evidence" value="ECO:0007669"/>
    <property type="project" value="UniProtKB-KW"/>
</dbReference>
<protein>
    <recommendedName>
        <fullName evidence="6">Integrase catalytic domain-containing protein</fullName>
    </recommendedName>
</protein>
<gene>
    <name evidence="7" type="ORF">Tci_066143</name>
</gene>
<keyword evidence="1" id="KW-0645">Protease</keyword>
<feature type="compositionally biased region" description="Polar residues" evidence="5">
    <location>
        <begin position="263"/>
        <end position="279"/>
    </location>
</feature>
<proteinExistence type="predicted"/>